<evidence type="ECO:0000313" key="4">
    <source>
        <dbReference type="EMBL" id="SFV41423.1"/>
    </source>
</evidence>
<keyword evidence="1 4" id="KW-0808">Transferase</keyword>
<dbReference type="Gene3D" id="3.40.50.2000">
    <property type="entry name" value="Glycogen Phosphorylase B"/>
    <property type="match status" value="2"/>
</dbReference>
<dbReference type="Pfam" id="PF26337">
    <property type="entry name" value="Gtf3_C"/>
    <property type="match status" value="1"/>
</dbReference>
<evidence type="ECO:0000259" key="2">
    <source>
        <dbReference type="Pfam" id="PF26334"/>
    </source>
</evidence>
<feature type="domain" description="Glucosyltransferase 3-like N-terminal" evidence="2">
    <location>
        <begin position="4"/>
        <end position="150"/>
    </location>
</feature>
<evidence type="ECO:0000256" key="1">
    <source>
        <dbReference type="ARBA" id="ARBA00022679"/>
    </source>
</evidence>
<accession>A0A1K1KRF3</accession>
<evidence type="ECO:0000313" key="5">
    <source>
        <dbReference type="Proteomes" id="UP000190935"/>
    </source>
</evidence>
<reference evidence="5" key="1">
    <citation type="submission" date="2016-11" db="EMBL/GenBank/DDBJ databases">
        <authorList>
            <person name="Papadimitriou K."/>
        </authorList>
    </citation>
    <scope>NUCLEOTIDE SEQUENCE [LARGE SCALE GENOMIC DNA]</scope>
    <source>
        <strain evidence="5">ACA-DC 1533</strain>
    </source>
</reference>
<dbReference type="RefSeq" id="WP_079579471.1">
    <property type="nucleotide sequence ID" value="NZ_DAIMTB010000029.1"/>
</dbReference>
<dbReference type="EMBL" id="LT630287">
    <property type="protein sequence ID" value="SFV41423.1"/>
    <property type="molecule type" value="Genomic_DNA"/>
</dbReference>
<dbReference type="GO" id="GO:0016740">
    <property type="term" value="F:transferase activity"/>
    <property type="evidence" value="ECO:0007669"/>
    <property type="project" value="UniProtKB-KW"/>
</dbReference>
<proteinExistence type="predicted"/>
<dbReference type="InterPro" id="IPR058591">
    <property type="entry name" value="Gtf3_N"/>
</dbReference>
<dbReference type="Proteomes" id="UP000190935">
    <property type="component" value="Chromosome I"/>
</dbReference>
<dbReference type="PIRSF" id="PIRSF007023">
    <property type="entry name" value="UDP-Galf_transf"/>
    <property type="match status" value="1"/>
</dbReference>
<protein>
    <submittedName>
        <fullName evidence="4">Galactofuranose transferase</fullName>
    </submittedName>
</protein>
<feature type="domain" description="Glucosyltransferase 3-like C-terminal" evidence="3">
    <location>
        <begin position="169"/>
        <end position="329"/>
    </location>
</feature>
<dbReference type="InterPro" id="IPR058592">
    <property type="entry name" value="Gtf3_C"/>
</dbReference>
<dbReference type="Pfam" id="PF26334">
    <property type="entry name" value="Gtf3_N"/>
    <property type="match status" value="1"/>
</dbReference>
<organism evidence="4 5">
    <name type="scientific">Ligilactobacillus acidipiscis</name>
    <dbReference type="NCBI Taxonomy" id="89059"/>
    <lineage>
        <taxon>Bacteria</taxon>
        <taxon>Bacillati</taxon>
        <taxon>Bacillota</taxon>
        <taxon>Bacilli</taxon>
        <taxon>Lactobacillales</taxon>
        <taxon>Lactobacillaceae</taxon>
        <taxon>Ligilactobacillus</taxon>
    </lineage>
</organism>
<dbReference type="GeneID" id="95350107"/>
<name>A0A1K1KRF3_9LACO</name>
<gene>
    <name evidence="4" type="ORF">LAC1533_2000</name>
</gene>
<dbReference type="KEGG" id="laca:LAC1533_2000"/>
<sequence>MANYVLSSITGKDGNNAGPKAKQDITKFLLDNNFKNLEFEFPKTNFDKMKFVMHDLPRLFKGKQIDSLIFQYPIYSLTLTKQVIRAIRKYTRAKLYFVIHDVESLREYPEKLSTEREIFNQTDGMIVHNQKMKDWLIAKNITVPMVDLEIFDYDNPQIMHENQSLHKTICFAGNLAKAGFIQKVSWKETKLFAFGPNFNDNVNPESVVYQGQFRPDELTDHLQQSFGLVWDGQSLDKCDGVFGEYMKYNNPHKASLYLSAGIPILTWNQAAIADFVLQNNVGIAVSSLEELDDVLSHISENEYDQMKKNAIEVGFKMRRGFYILNAVNKLSAF</sequence>
<dbReference type="AlphaFoldDB" id="A0A1K1KRF3"/>
<evidence type="ECO:0000259" key="3">
    <source>
        <dbReference type="Pfam" id="PF26337"/>
    </source>
</evidence>